<dbReference type="EC" id="5.6.2.3" evidence="1"/>
<dbReference type="GO" id="GO:0006310">
    <property type="term" value="P:DNA recombination"/>
    <property type="evidence" value="ECO:0007669"/>
    <property type="project" value="UniProtKB-KW"/>
</dbReference>
<proteinExistence type="inferred from homology"/>
<dbReference type="PANTHER" id="PTHR10492:SF101">
    <property type="entry name" value="ATP-DEPENDENT DNA HELICASE"/>
    <property type="match status" value="1"/>
</dbReference>
<keyword evidence="1" id="KW-0227">DNA damage</keyword>
<keyword evidence="1" id="KW-0234">DNA repair</keyword>
<dbReference type="Proteomes" id="UP000029121">
    <property type="component" value="Unassembled WGS sequence"/>
</dbReference>
<reference evidence="5" key="1">
    <citation type="journal article" date="2013" name="Nat. Genet.">
        <title>The Capsella rubella genome and the genomic consequences of rapid mating system evolution.</title>
        <authorList>
            <person name="Slotte T."/>
            <person name="Hazzouri K.M."/>
            <person name="Agren J.A."/>
            <person name="Koenig D."/>
            <person name="Maumus F."/>
            <person name="Guo Y.L."/>
            <person name="Steige K."/>
            <person name="Platts A.E."/>
            <person name="Escobar J.S."/>
            <person name="Newman L.K."/>
            <person name="Wang W."/>
            <person name="Mandakova T."/>
            <person name="Vello E."/>
            <person name="Smith L.M."/>
            <person name="Henz S.R."/>
            <person name="Steffen J."/>
            <person name="Takuno S."/>
            <person name="Brandvain Y."/>
            <person name="Coop G."/>
            <person name="Andolfatto P."/>
            <person name="Hu T.T."/>
            <person name="Blanchette M."/>
            <person name="Clark R.M."/>
            <person name="Quesneville H."/>
            <person name="Nordborg M."/>
            <person name="Gaut B.S."/>
            <person name="Lysak M.A."/>
            <person name="Jenkins J."/>
            <person name="Grimwood J."/>
            <person name="Chapman J."/>
            <person name="Prochnik S."/>
            <person name="Shu S."/>
            <person name="Rokhsar D."/>
            <person name="Schmutz J."/>
            <person name="Weigel D."/>
            <person name="Wright S.I."/>
        </authorList>
    </citation>
    <scope>NUCLEOTIDE SEQUENCE [LARGE SCALE GENOMIC DNA]</scope>
    <source>
        <strain evidence="5">cv. Monte Gargano</strain>
    </source>
</reference>
<dbReference type="GO" id="GO:0006281">
    <property type="term" value="P:DNA repair"/>
    <property type="evidence" value="ECO:0007669"/>
    <property type="project" value="UniProtKB-KW"/>
</dbReference>
<feature type="domain" description="DNA helicase Pif1-like 2B" evidence="3">
    <location>
        <begin position="600"/>
        <end position="646"/>
    </location>
</feature>
<dbReference type="GO" id="GO:0043139">
    <property type="term" value="F:5'-3' DNA helicase activity"/>
    <property type="evidence" value="ECO:0007669"/>
    <property type="project" value="UniProtKB-EC"/>
</dbReference>
<sequence length="763" mass="86674">MVFFKGDDEVQTVLNRGESVLSMFLAWFELNKVSELARELTYAEIPEYFTWDKKRKQFNERKRPGSTIGRINYVPISIEDGYYLRMLLNTQKGPKSFDDIKKVKGVVYKTFKETCFHLGLLDNDQEYIDDIVRTSFWSSGSFLRRLFVVMLLSYSLSQPEIVWEKTWELLSDDIEKERRDYFNRPGNTKYQYYFRIHILITEFYINSFVIISVELTLDDEEKKNFALLNIDSILKSNGTSLSAFRTMPQIPKESLDGTNVLILDEKNYNREEQKEKHDRWVKQMTDEQKHIYDEIMEAVDSDKGGVFFVYGFGGTGKTFLYKTLSAALRSRGSIVLNVASSGIASLLLAGGRTAHSRFGIPINPHETSVCTMSAGTDQAQLVAEASLIIWDEAPMMSKHCFESLDRSLSDILKGAGNKPFGGKVVVFGGDFRQVLPIIPNAGRAEICMSALNASYIWDHCKVLKLTKNMRLLANNLSPTEAKELKNFSEWILAVGDGKIAEPNDGEVMIDIPEEFLITESTDPIEAITREVYGDPMCLKDKKNPIFFQERAILCPTNEDVGIINEYMLDQLEGEERTYLSSDSLDPSDKKSKNNPVLTPDFLNSLKVNGLPNHRIRLKVGCPVMLLRNIDPRGGLMNGTRLQITQLAEFVLEAIIITGDRVGDKVLIPRVLITPSDTKLPFKMRRRQLPLVVAFAMTINKSQGQSLDYVGLYLPRPCFSHGQLYVAVSRVTSKKGLKILIVDKEGRPQKETVNVVFKEVFQNL</sequence>
<accession>R0GY78</accession>
<evidence type="ECO:0000256" key="1">
    <source>
        <dbReference type="RuleBase" id="RU363044"/>
    </source>
</evidence>
<dbReference type="SUPFAM" id="SSF52540">
    <property type="entry name" value="P-loop containing nucleoside triphosphate hydrolases"/>
    <property type="match status" value="2"/>
</dbReference>
<comment type="similarity">
    <text evidence="1">Belongs to the helicase family.</text>
</comment>
<keyword evidence="1" id="KW-0233">DNA recombination</keyword>
<comment type="catalytic activity">
    <reaction evidence="1">
        <text>ATP + H2O = ADP + phosphate + H(+)</text>
        <dbReference type="Rhea" id="RHEA:13065"/>
        <dbReference type="ChEBI" id="CHEBI:15377"/>
        <dbReference type="ChEBI" id="CHEBI:15378"/>
        <dbReference type="ChEBI" id="CHEBI:30616"/>
        <dbReference type="ChEBI" id="CHEBI:43474"/>
        <dbReference type="ChEBI" id="CHEBI:456216"/>
        <dbReference type="EC" id="5.6.2.3"/>
    </reaction>
</comment>
<keyword evidence="1" id="KW-0067">ATP-binding</keyword>
<dbReference type="InterPro" id="IPR010285">
    <property type="entry name" value="DNA_helicase_pif1-like_DEAD"/>
</dbReference>
<dbReference type="eggNOG" id="KOG0987">
    <property type="taxonomic scope" value="Eukaryota"/>
</dbReference>
<gene>
    <name evidence="4" type="ORF">CARUB_v10004206mg</name>
</gene>
<dbReference type="Pfam" id="PF05970">
    <property type="entry name" value="PIF1"/>
    <property type="match status" value="1"/>
</dbReference>
<evidence type="ECO:0000313" key="5">
    <source>
        <dbReference type="Proteomes" id="UP000029121"/>
    </source>
</evidence>
<keyword evidence="1" id="KW-0378">Hydrolase</keyword>
<evidence type="ECO:0000259" key="3">
    <source>
        <dbReference type="Pfam" id="PF21530"/>
    </source>
</evidence>
<protein>
    <recommendedName>
        <fullName evidence="1">ATP-dependent DNA helicase</fullName>
        <ecNumber evidence="1">5.6.2.3</ecNumber>
    </recommendedName>
</protein>
<dbReference type="InterPro" id="IPR049163">
    <property type="entry name" value="Pif1-like_2B_dom"/>
</dbReference>
<keyword evidence="5" id="KW-1185">Reference proteome</keyword>
<evidence type="ECO:0000259" key="2">
    <source>
        <dbReference type="Pfam" id="PF05970"/>
    </source>
</evidence>
<keyword evidence="1" id="KW-0347">Helicase</keyword>
<dbReference type="FunFam" id="3.40.50.300:FF:002884">
    <property type="entry name" value="ATP-dependent DNA helicase"/>
    <property type="match status" value="1"/>
</dbReference>
<evidence type="ECO:0000313" key="4">
    <source>
        <dbReference type="EMBL" id="EOA16073.1"/>
    </source>
</evidence>
<dbReference type="Pfam" id="PF21530">
    <property type="entry name" value="Pif1_2B_dom"/>
    <property type="match status" value="1"/>
</dbReference>
<name>R0GY78_9BRAS</name>
<dbReference type="EMBL" id="KB870811">
    <property type="protein sequence ID" value="EOA16073.1"/>
    <property type="molecule type" value="Genomic_DNA"/>
</dbReference>
<organism evidence="4 5">
    <name type="scientific">Capsella rubella</name>
    <dbReference type="NCBI Taxonomy" id="81985"/>
    <lineage>
        <taxon>Eukaryota</taxon>
        <taxon>Viridiplantae</taxon>
        <taxon>Streptophyta</taxon>
        <taxon>Embryophyta</taxon>
        <taxon>Tracheophyta</taxon>
        <taxon>Spermatophyta</taxon>
        <taxon>Magnoliopsida</taxon>
        <taxon>eudicotyledons</taxon>
        <taxon>Gunneridae</taxon>
        <taxon>Pentapetalae</taxon>
        <taxon>rosids</taxon>
        <taxon>malvids</taxon>
        <taxon>Brassicales</taxon>
        <taxon>Brassicaceae</taxon>
        <taxon>Camelineae</taxon>
        <taxon>Capsella</taxon>
    </lineage>
</organism>
<feature type="domain" description="DNA helicase Pif1-like DEAD-box helicase" evidence="2">
    <location>
        <begin position="283"/>
        <end position="504"/>
    </location>
</feature>
<comment type="cofactor">
    <cofactor evidence="1">
        <name>Mg(2+)</name>
        <dbReference type="ChEBI" id="CHEBI:18420"/>
    </cofactor>
</comment>
<dbReference type="CDD" id="cd18809">
    <property type="entry name" value="SF1_C_RecD"/>
    <property type="match status" value="1"/>
</dbReference>
<dbReference type="InterPro" id="IPR027417">
    <property type="entry name" value="P-loop_NTPase"/>
</dbReference>
<dbReference type="Gene3D" id="3.40.50.300">
    <property type="entry name" value="P-loop containing nucleotide triphosphate hydrolases"/>
    <property type="match status" value="1"/>
</dbReference>
<dbReference type="AlphaFoldDB" id="R0GY78"/>
<dbReference type="GO" id="GO:0005524">
    <property type="term" value="F:ATP binding"/>
    <property type="evidence" value="ECO:0007669"/>
    <property type="project" value="UniProtKB-KW"/>
</dbReference>
<dbReference type="GO" id="GO:0000723">
    <property type="term" value="P:telomere maintenance"/>
    <property type="evidence" value="ECO:0007669"/>
    <property type="project" value="InterPro"/>
</dbReference>
<dbReference type="PANTHER" id="PTHR10492">
    <property type="match status" value="1"/>
</dbReference>
<keyword evidence="1" id="KW-0547">Nucleotide-binding</keyword>
<dbReference type="GO" id="GO:0016887">
    <property type="term" value="F:ATP hydrolysis activity"/>
    <property type="evidence" value="ECO:0007669"/>
    <property type="project" value="RHEA"/>
</dbReference>